<dbReference type="Pfam" id="PF00033">
    <property type="entry name" value="Cytochrome_B"/>
    <property type="match status" value="1"/>
</dbReference>
<dbReference type="GO" id="GO:0016020">
    <property type="term" value="C:membrane"/>
    <property type="evidence" value="ECO:0007669"/>
    <property type="project" value="InterPro"/>
</dbReference>
<comment type="caution">
    <text evidence="3">The sequence shown here is derived from an EMBL/GenBank/DDBJ whole genome shotgun (WGS) entry which is preliminary data.</text>
</comment>
<dbReference type="GO" id="GO:0006122">
    <property type="term" value="P:mitochondrial electron transport, ubiquinol to cytochrome c"/>
    <property type="evidence" value="ECO:0007669"/>
    <property type="project" value="TreeGrafter"/>
</dbReference>
<dbReference type="InterPro" id="IPR005797">
    <property type="entry name" value="Cyt_b/b6_N"/>
</dbReference>
<sequence>MNVLVYSSIPTGSGTNLISFLTLLKPLGSVGQSHPVLGLGHETIAIPCIVKSYGLLLGFRGRECPACFPFLLLGMKAGTKETSASADHTERHESTGNASWRSGVTPDAHQAQARSVAQRLSEKKVSETLTFHSGPQEEKIDQATPGFELGKRIISPLPYHSAMPKKGELPGLSVPFSKPCVGWGKRAFPSRRIQSSHRFPYGYLVTTSPQSKTPPWYAPISPPKAFVALRFQLHVPELQRTIRTEAIFSDSLRLTALLPIVIAGSIDEERGKDRSAEEGSGLELNSAFGVDPAASMRKAAQRRLEGLLRKAARADEGGKTKGLFWSPLSRNVNKESAPDEVTSRAAYVPPPPSRPLQFSLRKFESVMLSGDTPQCLAKSGSRGIAARSREAGHIRASVEQVPKPIEDLPHDPKHSSSNASTQLSAVLRLRCDLRLTKEAFSEIADCLFSLKENALNLVGKKRIARWQIFAGKRSGPNLGLRHNRNLLLLLVGGHNVNRFLELAYQVRIPRRREELKEAGKSLDIGSNPIRGPSSLGVAMSIPLINGHIFSTLDLPRPYASEKCGLRLMVGARLDGMGRAVLPSSTQYDALSSPPVARYSDKFLSDVLLASFIYIHITFGSVLWSGHPPHDWRWRACTGKDLLIPRGAWKQATSCLSHPFSPFYNKVDPMAARKGDLAYKDRKGMRRQSELSSGDEDTTSTKTAGSGGMGVALSLVRISPLKEEGLSMHYTPHVDLAFNNVEHIMRDVEGGWLLRYMHANGAINTTRYETARRKSMLLLCGALVAFSTADSSTWSTGYDIGSDEFIETRVLLEVDLIKLWKSVGIENAAVENT</sequence>
<evidence type="ECO:0000313" key="4">
    <source>
        <dbReference type="Proteomes" id="UP000826271"/>
    </source>
</evidence>
<keyword evidence="4" id="KW-1185">Reference proteome</keyword>
<accession>A0AAV6WEN1</accession>
<proteinExistence type="predicted"/>
<feature type="region of interest" description="Disordered" evidence="1">
    <location>
        <begin position="82"/>
        <end position="119"/>
    </location>
</feature>
<dbReference type="AlphaFoldDB" id="A0AAV6WEN1"/>
<dbReference type="GO" id="GO:0016491">
    <property type="term" value="F:oxidoreductase activity"/>
    <property type="evidence" value="ECO:0007669"/>
    <property type="project" value="InterPro"/>
</dbReference>
<dbReference type="Proteomes" id="UP000826271">
    <property type="component" value="Unassembled WGS sequence"/>
</dbReference>
<dbReference type="PANTHER" id="PTHR19271">
    <property type="entry name" value="CYTOCHROME B"/>
    <property type="match status" value="1"/>
</dbReference>
<dbReference type="InterPro" id="IPR027387">
    <property type="entry name" value="Cytb/b6-like_sf"/>
</dbReference>
<organism evidence="3 4">
    <name type="scientific">Buddleja alternifolia</name>
    <dbReference type="NCBI Taxonomy" id="168488"/>
    <lineage>
        <taxon>Eukaryota</taxon>
        <taxon>Viridiplantae</taxon>
        <taxon>Streptophyta</taxon>
        <taxon>Embryophyta</taxon>
        <taxon>Tracheophyta</taxon>
        <taxon>Spermatophyta</taxon>
        <taxon>Magnoliopsida</taxon>
        <taxon>eudicotyledons</taxon>
        <taxon>Gunneridae</taxon>
        <taxon>Pentapetalae</taxon>
        <taxon>asterids</taxon>
        <taxon>lamiids</taxon>
        <taxon>Lamiales</taxon>
        <taxon>Scrophulariaceae</taxon>
        <taxon>Buddlejeae</taxon>
        <taxon>Buddleja</taxon>
    </lineage>
</organism>
<evidence type="ECO:0000256" key="1">
    <source>
        <dbReference type="SAM" id="MobiDB-lite"/>
    </source>
</evidence>
<gene>
    <name evidence="3" type="ORF">BUALT_Bualt14G0039600</name>
</gene>
<evidence type="ECO:0000259" key="2">
    <source>
        <dbReference type="Pfam" id="PF00033"/>
    </source>
</evidence>
<name>A0AAV6WEN1_9LAMI</name>
<dbReference type="SUPFAM" id="SSF81342">
    <property type="entry name" value="Transmembrane di-heme cytochromes"/>
    <property type="match status" value="1"/>
</dbReference>
<evidence type="ECO:0000313" key="3">
    <source>
        <dbReference type="EMBL" id="KAG8369686.1"/>
    </source>
</evidence>
<dbReference type="GO" id="GO:0008121">
    <property type="term" value="F:quinol-cytochrome-c reductase activity"/>
    <property type="evidence" value="ECO:0007669"/>
    <property type="project" value="TreeGrafter"/>
</dbReference>
<dbReference type="InterPro" id="IPR016174">
    <property type="entry name" value="Di-haem_cyt_TM"/>
</dbReference>
<protein>
    <recommendedName>
        <fullName evidence="2">Cytochrome b/b6 N-terminal region profile domain-containing protein</fullName>
    </recommendedName>
</protein>
<dbReference type="GO" id="GO:0005739">
    <property type="term" value="C:mitochondrion"/>
    <property type="evidence" value="ECO:0007669"/>
    <property type="project" value="GOC"/>
</dbReference>
<feature type="domain" description="Cytochrome b/b6 N-terminal region profile" evidence="2">
    <location>
        <begin position="725"/>
        <end position="761"/>
    </location>
</feature>
<reference evidence="3" key="1">
    <citation type="submission" date="2019-10" db="EMBL/GenBank/DDBJ databases">
        <authorList>
            <person name="Zhang R."/>
            <person name="Pan Y."/>
            <person name="Wang J."/>
            <person name="Ma R."/>
            <person name="Yu S."/>
        </authorList>
    </citation>
    <scope>NUCLEOTIDE SEQUENCE</scope>
    <source>
        <strain evidence="3">LA-IB0</strain>
        <tissue evidence="3">Leaf</tissue>
    </source>
</reference>
<feature type="region of interest" description="Disordered" evidence="1">
    <location>
        <begin position="677"/>
        <end position="705"/>
    </location>
</feature>
<dbReference type="EMBL" id="WHWC01000014">
    <property type="protein sequence ID" value="KAG8369686.1"/>
    <property type="molecule type" value="Genomic_DNA"/>
</dbReference>
<dbReference type="Gene3D" id="1.20.810.10">
    <property type="entry name" value="Cytochrome Bc1 Complex, Chain C"/>
    <property type="match status" value="1"/>
</dbReference>
<dbReference type="PANTHER" id="PTHR19271:SF16">
    <property type="entry name" value="CYTOCHROME B"/>
    <property type="match status" value="1"/>
</dbReference>